<feature type="binding site" evidence="7">
    <location>
        <begin position="220"/>
        <end position="224"/>
    </location>
    <ligand>
        <name>ATP</name>
        <dbReference type="ChEBI" id="CHEBI:30616"/>
    </ligand>
</feature>
<evidence type="ECO:0000313" key="10">
    <source>
        <dbReference type="EMBL" id="KAJ0396923.1"/>
    </source>
</evidence>
<dbReference type="SUPFAM" id="SSF53613">
    <property type="entry name" value="Ribokinase-like"/>
    <property type="match status" value="1"/>
</dbReference>
<dbReference type="CDD" id="cd01171">
    <property type="entry name" value="YXKO-related"/>
    <property type="match status" value="1"/>
</dbReference>
<feature type="binding site" evidence="7">
    <location>
        <position position="125"/>
    </location>
    <ligand>
        <name>(6S)-NADPHX</name>
        <dbReference type="ChEBI" id="CHEBI:64076"/>
    </ligand>
</feature>
<comment type="cofactor">
    <cofactor evidence="7">
        <name>Mg(2+)</name>
        <dbReference type="ChEBI" id="CHEBI:18420"/>
    </cofactor>
</comment>
<dbReference type="PROSITE" id="PS51383">
    <property type="entry name" value="YJEF_C_3"/>
    <property type="match status" value="1"/>
</dbReference>
<dbReference type="Pfam" id="PF01256">
    <property type="entry name" value="Carb_kinase"/>
    <property type="match status" value="1"/>
</dbReference>
<dbReference type="Proteomes" id="UP001209570">
    <property type="component" value="Unassembled WGS sequence"/>
</dbReference>
<keyword evidence="5 7" id="KW-0520">NAD</keyword>
<name>A0AAD5LER0_PYTIN</name>
<keyword evidence="6 7" id="KW-0456">Lyase</keyword>
<dbReference type="PANTHER" id="PTHR12592:SF0">
    <property type="entry name" value="ATP-DEPENDENT (S)-NAD(P)H-HYDRATE DEHYDRATASE"/>
    <property type="match status" value="1"/>
</dbReference>
<dbReference type="AlphaFoldDB" id="A0AAD5LER0"/>
<dbReference type="GO" id="GO:0019888">
    <property type="term" value="F:protein phosphatase regulator activity"/>
    <property type="evidence" value="ECO:0007669"/>
    <property type="project" value="InterPro"/>
</dbReference>
<feature type="region of interest" description="Disordered" evidence="8">
    <location>
        <begin position="304"/>
        <end position="325"/>
    </location>
</feature>
<keyword evidence="7" id="KW-0597">Phosphoprotein</keyword>
<feature type="domain" description="YjeF C-terminal" evidence="9">
    <location>
        <begin position="9"/>
        <end position="233"/>
    </location>
</feature>
<dbReference type="InterPro" id="IPR015267">
    <property type="entry name" value="PPP4R2"/>
</dbReference>
<keyword evidence="11" id="KW-1185">Reference proteome</keyword>
<keyword evidence="2 7" id="KW-0547">Nucleotide-binding</keyword>
<comment type="caution">
    <text evidence="10">The sequence shown here is derived from an EMBL/GenBank/DDBJ whole genome shotgun (WGS) entry which is preliminary data.</text>
</comment>
<feature type="compositionally biased region" description="Polar residues" evidence="8">
    <location>
        <begin position="308"/>
        <end position="317"/>
    </location>
</feature>
<feature type="region of interest" description="Disordered" evidence="8">
    <location>
        <begin position="379"/>
        <end position="414"/>
    </location>
</feature>
<evidence type="ECO:0000256" key="6">
    <source>
        <dbReference type="ARBA" id="ARBA00023239"/>
    </source>
</evidence>
<comment type="similarity">
    <text evidence="1">Belongs to the PPP4R2 family.</text>
</comment>
<dbReference type="GO" id="GO:0047453">
    <property type="term" value="F:ATP-dependent NAD(P)H-hydrate dehydratase activity"/>
    <property type="evidence" value="ECO:0007669"/>
    <property type="project" value="UniProtKB-UniRule"/>
</dbReference>
<dbReference type="PANTHER" id="PTHR12592">
    <property type="entry name" value="ATP-DEPENDENT (S)-NAD(P)H-HYDRATE DEHYDRATASE FAMILY MEMBER"/>
    <property type="match status" value="1"/>
</dbReference>
<keyword evidence="3 7" id="KW-0067">ATP-binding</keyword>
<comment type="caution">
    <text evidence="7">Lacks conserved residue(s) required for the propagation of feature annotation.</text>
</comment>
<protein>
    <recommendedName>
        <fullName evidence="7">ATP-dependent (S)-NAD(P)H-hydrate dehydratase</fullName>
        <ecNumber evidence="7">4.2.1.93</ecNumber>
    </recommendedName>
    <alternativeName>
        <fullName evidence="7">ATP-dependent NAD(P)HX dehydratase</fullName>
    </alternativeName>
</protein>
<dbReference type="GO" id="GO:0110051">
    <property type="term" value="P:metabolite repair"/>
    <property type="evidence" value="ECO:0007669"/>
    <property type="project" value="TreeGrafter"/>
</dbReference>
<dbReference type="GO" id="GO:0030289">
    <property type="term" value="C:protein phosphatase 4 complex"/>
    <property type="evidence" value="ECO:0007669"/>
    <property type="project" value="InterPro"/>
</dbReference>
<reference evidence="10" key="1">
    <citation type="submission" date="2021-12" db="EMBL/GenBank/DDBJ databases">
        <title>Prjna785345.</title>
        <authorList>
            <person name="Rujirawat T."/>
            <person name="Krajaejun T."/>
        </authorList>
    </citation>
    <scope>NUCLEOTIDE SEQUENCE</scope>
    <source>
        <strain evidence="10">Pi057C3</strain>
    </source>
</reference>
<dbReference type="InterPro" id="IPR029056">
    <property type="entry name" value="Ribokinase-like"/>
</dbReference>
<organism evidence="10 11">
    <name type="scientific">Pythium insidiosum</name>
    <name type="common">Pythiosis disease agent</name>
    <dbReference type="NCBI Taxonomy" id="114742"/>
    <lineage>
        <taxon>Eukaryota</taxon>
        <taxon>Sar</taxon>
        <taxon>Stramenopiles</taxon>
        <taxon>Oomycota</taxon>
        <taxon>Peronosporomycetes</taxon>
        <taxon>Pythiales</taxon>
        <taxon>Pythiaceae</taxon>
        <taxon>Pythium</taxon>
    </lineage>
</organism>
<dbReference type="GO" id="GO:0046496">
    <property type="term" value="P:nicotinamide nucleotide metabolic process"/>
    <property type="evidence" value="ECO:0007669"/>
    <property type="project" value="UniProtKB-UniRule"/>
</dbReference>
<keyword evidence="4" id="KW-0521">NADP</keyword>
<comment type="catalytic activity">
    <reaction evidence="7">
        <text>(6S)-NADHX + ATP = ADP + phosphate + NADH + H(+)</text>
        <dbReference type="Rhea" id="RHEA:19017"/>
        <dbReference type="ChEBI" id="CHEBI:15378"/>
        <dbReference type="ChEBI" id="CHEBI:30616"/>
        <dbReference type="ChEBI" id="CHEBI:43474"/>
        <dbReference type="ChEBI" id="CHEBI:57945"/>
        <dbReference type="ChEBI" id="CHEBI:64074"/>
        <dbReference type="ChEBI" id="CHEBI:456216"/>
        <dbReference type="EC" id="4.2.1.93"/>
    </reaction>
</comment>
<evidence type="ECO:0000313" key="11">
    <source>
        <dbReference type="Proteomes" id="UP001209570"/>
    </source>
</evidence>
<comment type="catalytic activity">
    <reaction evidence="7">
        <text>(6S)-NADPHX + ATP = ADP + phosphate + NADPH + H(+)</text>
        <dbReference type="Rhea" id="RHEA:32231"/>
        <dbReference type="ChEBI" id="CHEBI:15378"/>
        <dbReference type="ChEBI" id="CHEBI:30616"/>
        <dbReference type="ChEBI" id="CHEBI:43474"/>
        <dbReference type="ChEBI" id="CHEBI:57783"/>
        <dbReference type="ChEBI" id="CHEBI:64076"/>
        <dbReference type="ChEBI" id="CHEBI:456216"/>
        <dbReference type="EC" id="4.2.1.93"/>
    </reaction>
</comment>
<dbReference type="GO" id="GO:0005524">
    <property type="term" value="F:ATP binding"/>
    <property type="evidence" value="ECO:0007669"/>
    <property type="project" value="UniProtKB-KW"/>
</dbReference>
<evidence type="ECO:0000256" key="5">
    <source>
        <dbReference type="ARBA" id="ARBA00023027"/>
    </source>
</evidence>
<dbReference type="InterPro" id="IPR000631">
    <property type="entry name" value="CARKD"/>
</dbReference>
<proteinExistence type="inferred from homology"/>
<dbReference type="EMBL" id="JAKCXM010000274">
    <property type="protein sequence ID" value="KAJ0396923.1"/>
    <property type="molecule type" value="Genomic_DNA"/>
</dbReference>
<evidence type="ECO:0000256" key="1">
    <source>
        <dbReference type="ARBA" id="ARBA00009207"/>
    </source>
</evidence>
<accession>A0AAD5LER0</accession>
<sequence>MDMMELSKALLPLRRMIPPLTHSFRKGQHGRVGIVGGSFEYTGAPYYAGISALKTGADLAHIFCTREAAIPIKSYSPELIVHPLLPSDASVATDAQGDSAGVIDESVNRIAQVFPRIDTLVFGPGLGRDRAVQAATTQLIQRAKDAQLAIVLDGDALYFASLDPSLVQGYDRIILTPNAMEYARLCAAVKLIDSPEPAQAASICPKDLSNALGSPVIVRKGRNDVLSDGQIFVIIMAVNEELISENEKELLAFANGQSTEISPVLTRVLDEMRATGVPYYQWPHLRALLVAKLKLTLDEMHAVDKNAPVSSSPTNQRSSHEERRNNLADQLSAFEGPPFTLQRLTEVIMEPHKTYKSLSKLCNAIEKLLSVTSTLRVVDPRSAPPADDEDEPPAPPTVKVSPVAAPTPQVIQGNADLDVVARAPWSGEAQPS</sequence>
<gene>
    <name evidence="10" type="ORF">P43SY_000982</name>
</gene>
<feature type="binding site" evidence="7">
    <location>
        <begin position="178"/>
        <end position="184"/>
    </location>
    <ligand>
        <name>(6S)-NADPHX</name>
        <dbReference type="ChEBI" id="CHEBI:64076"/>
    </ligand>
</feature>
<evidence type="ECO:0000256" key="3">
    <source>
        <dbReference type="ARBA" id="ARBA00022840"/>
    </source>
</evidence>
<evidence type="ECO:0000256" key="7">
    <source>
        <dbReference type="HAMAP-Rule" id="MF_03157"/>
    </source>
</evidence>
<dbReference type="Gene3D" id="3.40.1190.20">
    <property type="match status" value="1"/>
</dbReference>
<evidence type="ECO:0000256" key="8">
    <source>
        <dbReference type="SAM" id="MobiDB-lite"/>
    </source>
</evidence>
<dbReference type="EC" id="4.2.1.93" evidence="7"/>
<dbReference type="HAMAP" id="MF_01965">
    <property type="entry name" value="NADHX_dehydratase"/>
    <property type="match status" value="1"/>
</dbReference>
<evidence type="ECO:0000256" key="4">
    <source>
        <dbReference type="ARBA" id="ARBA00022857"/>
    </source>
</evidence>
<comment type="function">
    <text evidence="7">Catalyzes the dehydration of the S-form of NAD(P)HX at the expense of ATP, which is converted to ADP. Together with NAD(P)HX epimerase, which catalyzes the epimerization of the S- and R-forms, the enzyme allows the repair of both epimers of NAD(P)HX, a damaged form of NAD(P)H that is a result of enzymatic or heat-dependent hydration.</text>
</comment>
<evidence type="ECO:0000256" key="2">
    <source>
        <dbReference type="ARBA" id="ARBA00022741"/>
    </source>
</evidence>
<comment type="similarity">
    <text evidence="7">Belongs to the NnrD/CARKD family.</text>
</comment>
<dbReference type="Pfam" id="PF09184">
    <property type="entry name" value="PPP4R2"/>
    <property type="match status" value="1"/>
</dbReference>
<evidence type="ECO:0000259" key="9">
    <source>
        <dbReference type="PROSITE" id="PS51383"/>
    </source>
</evidence>